<reference evidence="2 4" key="1">
    <citation type="submission" date="2015-11" db="EMBL/GenBank/DDBJ databases">
        <title>Genomic analysis of 38 Legionella species identifies large and diverse effector repertoires.</title>
        <authorList>
            <person name="Burstein D."/>
            <person name="Amaro F."/>
            <person name="Zusman T."/>
            <person name="Lifshitz Z."/>
            <person name="Cohen O."/>
            <person name="Gilbert J.A."/>
            <person name="Pupko T."/>
            <person name="Shuman H.A."/>
            <person name="Segal G."/>
        </authorList>
    </citation>
    <scope>NUCLEOTIDE SEQUENCE [LARGE SCALE GENOMIC DNA]</scope>
    <source>
        <strain evidence="2 4">CDC#72-OH-14</strain>
    </source>
</reference>
<dbReference type="AlphaFoldDB" id="A0A378IT70"/>
<evidence type="ECO:0000256" key="1">
    <source>
        <dbReference type="SAM" id="Phobius"/>
    </source>
</evidence>
<evidence type="ECO:0000313" key="5">
    <source>
        <dbReference type="Proteomes" id="UP000255316"/>
    </source>
</evidence>
<dbReference type="Proteomes" id="UP000255316">
    <property type="component" value="Unassembled WGS sequence"/>
</dbReference>
<evidence type="ECO:0000313" key="4">
    <source>
        <dbReference type="Proteomes" id="UP000054854"/>
    </source>
</evidence>
<accession>A0A378IT70</accession>
<gene>
    <name evidence="2" type="ORF">Lcin_0066</name>
    <name evidence="3" type="ORF">NCTC12438_01795</name>
</gene>
<dbReference type="EMBL" id="UGNX01000001">
    <property type="protein sequence ID" value="STX35184.1"/>
    <property type="molecule type" value="Genomic_DNA"/>
</dbReference>
<organism evidence="3 5">
    <name type="scientific">Legionella cincinnatiensis</name>
    <dbReference type="NCBI Taxonomy" id="28085"/>
    <lineage>
        <taxon>Bacteria</taxon>
        <taxon>Pseudomonadati</taxon>
        <taxon>Pseudomonadota</taxon>
        <taxon>Gammaproteobacteria</taxon>
        <taxon>Legionellales</taxon>
        <taxon>Legionellaceae</taxon>
        <taxon>Legionella</taxon>
    </lineage>
</organism>
<name>A0A378IT70_9GAMM</name>
<feature type="transmembrane region" description="Helical" evidence="1">
    <location>
        <begin position="282"/>
        <end position="305"/>
    </location>
</feature>
<keyword evidence="1" id="KW-1133">Transmembrane helix</keyword>
<protein>
    <submittedName>
        <fullName evidence="3">Uncharacterized protein</fullName>
    </submittedName>
</protein>
<dbReference type="EMBL" id="LNXX01000001">
    <property type="protein sequence ID" value="KTC93978.1"/>
    <property type="molecule type" value="Genomic_DNA"/>
</dbReference>
<dbReference type="OrthoDB" id="5642110at2"/>
<dbReference type="Proteomes" id="UP000054854">
    <property type="component" value="Unassembled WGS sequence"/>
</dbReference>
<sequence length="334" mass="37292">MPKFVNSQEGVKPQAEFYNKNVPVLDMEGNLCLKWATYSGDTDPKYQEDCVIIDNSTRYAGIYTAGMSACHALTMVQRDVDGNITKMAMQHFVGGLDKNKLEGFISHCTEQGFNGNLELAHYPGYSSTGESDREFERVLQNRAFKNEKKIQTIYHADPSESCCVMFDGQIGSASFAPDLIGKVQKPDMECELNLSELIQSKAVDNFNRLIFRYKEEDPNKAQYLETLMGTILKDKASDNPHKLLEKTRQLIIKAELSPEDKKQELYAKYANDVNKQPCLSTATKIACVALAATVIGIIPAIIIASRYKNTVKDLRASQLKTVEDCLNVSSPGMK</sequence>
<keyword evidence="1" id="KW-0472">Membrane</keyword>
<evidence type="ECO:0000313" key="2">
    <source>
        <dbReference type="EMBL" id="KTC93978.1"/>
    </source>
</evidence>
<evidence type="ECO:0000313" key="3">
    <source>
        <dbReference type="EMBL" id="STX35184.1"/>
    </source>
</evidence>
<reference evidence="3 5" key="2">
    <citation type="submission" date="2018-06" db="EMBL/GenBank/DDBJ databases">
        <authorList>
            <consortium name="Pathogen Informatics"/>
            <person name="Doyle S."/>
        </authorList>
    </citation>
    <scope>NUCLEOTIDE SEQUENCE [LARGE SCALE GENOMIC DNA]</scope>
    <source>
        <strain evidence="3 5">NCTC12438</strain>
    </source>
</reference>
<keyword evidence="4" id="KW-1185">Reference proteome</keyword>
<proteinExistence type="predicted"/>
<keyword evidence="1" id="KW-0812">Transmembrane</keyword>
<dbReference type="RefSeq" id="WP_058463320.1">
    <property type="nucleotide sequence ID" value="NZ_CAAAHQ010000014.1"/>
</dbReference>